<feature type="region of interest" description="Disordered" evidence="1">
    <location>
        <begin position="19"/>
        <end position="100"/>
    </location>
</feature>
<feature type="compositionally biased region" description="Polar residues" evidence="1">
    <location>
        <begin position="418"/>
        <end position="427"/>
    </location>
</feature>
<reference evidence="5" key="1">
    <citation type="submission" date="2025-08" db="UniProtKB">
        <authorList>
            <consortium name="RefSeq"/>
        </authorList>
    </citation>
    <scope>IDENTIFICATION</scope>
    <source>
        <tissue evidence="5">Whole organism</tissue>
    </source>
</reference>
<feature type="compositionally biased region" description="Low complexity" evidence="1">
    <location>
        <begin position="290"/>
        <end position="306"/>
    </location>
</feature>
<organism evidence="4 5">
    <name type="scientific">Frankliniella occidentalis</name>
    <name type="common">Western flower thrips</name>
    <name type="synonym">Euthrips occidentalis</name>
    <dbReference type="NCBI Taxonomy" id="133901"/>
    <lineage>
        <taxon>Eukaryota</taxon>
        <taxon>Metazoa</taxon>
        <taxon>Ecdysozoa</taxon>
        <taxon>Arthropoda</taxon>
        <taxon>Hexapoda</taxon>
        <taxon>Insecta</taxon>
        <taxon>Pterygota</taxon>
        <taxon>Neoptera</taxon>
        <taxon>Paraneoptera</taxon>
        <taxon>Thysanoptera</taxon>
        <taxon>Terebrantia</taxon>
        <taxon>Thripoidea</taxon>
        <taxon>Thripidae</taxon>
        <taxon>Frankliniella</taxon>
    </lineage>
</organism>
<feature type="compositionally biased region" description="Acidic residues" evidence="1">
    <location>
        <begin position="517"/>
        <end position="532"/>
    </location>
</feature>
<feature type="signal peptide" evidence="2">
    <location>
        <begin position="1"/>
        <end position="19"/>
    </location>
</feature>
<feature type="compositionally biased region" description="Basic and acidic residues" evidence="1">
    <location>
        <begin position="149"/>
        <end position="160"/>
    </location>
</feature>
<evidence type="ECO:0000313" key="5">
    <source>
        <dbReference type="RefSeq" id="XP_052120698.1"/>
    </source>
</evidence>
<feature type="region of interest" description="Disordered" evidence="1">
    <location>
        <begin position="209"/>
        <end position="306"/>
    </location>
</feature>
<evidence type="ECO:0000313" key="4">
    <source>
        <dbReference type="Proteomes" id="UP000504606"/>
    </source>
</evidence>
<name>A0A9C6U311_FRAOC</name>
<keyword evidence="4" id="KW-1185">Reference proteome</keyword>
<feature type="region of interest" description="Disordered" evidence="1">
    <location>
        <begin position="140"/>
        <end position="166"/>
    </location>
</feature>
<dbReference type="Proteomes" id="UP000504606">
    <property type="component" value="Unplaced"/>
</dbReference>
<feature type="compositionally biased region" description="Basic and acidic residues" evidence="1">
    <location>
        <begin position="42"/>
        <end position="73"/>
    </location>
</feature>
<dbReference type="AlphaFoldDB" id="A0A9C6U311"/>
<gene>
    <name evidence="5" type="primary">LOC113204505</name>
</gene>
<dbReference type="Pfam" id="PF15999">
    <property type="entry name" value="DUF4774"/>
    <property type="match status" value="1"/>
</dbReference>
<feature type="region of interest" description="Disordered" evidence="1">
    <location>
        <begin position="385"/>
        <end position="427"/>
    </location>
</feature>
<feature type="domain" description="DUF4774" evidence="3">
    <location>
        <begin position="606"/>
        <end position="660"/>
    </location>
</feature>
<feature type="compositionally biased region" description="Low complexity" evidence="1">
    <location>
        <begin position="28"/>
        <end position="39"/>
    </location>
</feature>
<evidence type="ECO:0000256" key="1">
    <source>
        <dbReference type="SAM" id="MobiDB-lite"/>
    </source>
</evidence>
<proteinExistence type="predicted"/>
<accession>A0A9C6U311</accession>
<evidence type="ECO:0000256" key="2">
    <source>
        <dbReference type="SAM" id="SignalP"/>
    </source>
</evidence>
<dbReference type="GeneID" id="113204505"/>
<feature type="chain" id="PRO_5038680127" evidence="2">
    <location>
        <begin position="20"/>
        <end position="732"/>
    </location>
</feature>
<protein>
    <submittedName>
        <fullName evidence="5">Uncharacterized protein LOC113204505 isoform X2</fullName>
    </submittedName>
</protein>
<sequence>MQIWSWLLAAALLACTASARPEGSPVDAAQQPQQPEQPADLPRAEADSMPKEGAEIKPETKPDVVPDEPKIDKEEEDAMKPNPVPIEPDVMTPDDSKVFPEGSLRSPIAFAVVDGSVDDSRVIGEKPDLPLIPVQSAVEGALSQAGPAQKEDAEKEEKTPVRSTRTARTYLPAEARGAEDGIETSTRISSRQLTDIHLLFLSHPEHAARLSAATARRPAPGHLGESRRHEQLSRSGQRQARRLVEQTYPLESEEDTEDHPRRGSLLDQDAVNDILPRTPYDGQEPERQWEQQSELAGQQQQVVSNQDVSTKLVSVTTFIPTLTAVTTTSHQLSGGGDGPARVTWPLANYFPIVIQDPLLGLYGSWLTGGGLSGLVANLVEYGPEADVCGGGGGGRGPSKRSRRTRTADQPQGAGVGIRSQSGADNQQLNREDTAGGAITEANESATDNLHQDDGNLREVSEDVADIRTEGADADVYTESSDVESVTEGVAWDINVEEGPSTEQDTVSVENGEHGLPSEEEAYREDDGVDEDPPQVTVEKKLRKTKNKINKRVNKVVAQVGGLTKRVEAKVHQVLLESGVLGSTADQLASGHRDDAAGDTSSGPTLTRIVLRRGGVAVAGPGGIATAAFGGTAIVGPGGIAYTAPDSTAVAGPGARVVAVPSERLLDMYKAFRHANERGLSAYRPEWLGTIPHDGRLVAVGPAIYRNPPEELDKAARPAHWVFGNTRVLGLRR</sequence>
<feature type="region of interest" description="Disordered" evidence="1">
    <location>
        <begin position="498"/>
        <end position="533"/>
    </location>
</feature>
<dbReference type="InterPro" id="IPR031942">
    <property type="entry name" value="DUF4774"/>
</dbReference>
<keyword evidence="2" id="KW-0732">Signal</keyword>
<evidence type="ECO:0000259" key="3">
    <source>
        <dbReference type="Pfam" id="PF15999"/>
    </source>
</evidence>
<dbReference type="RefSeq" id="XP_052120698.1">
    <property type="nucleotide sequence ID" value="XM_052264738.1"/>
</dbReference>